<dbReference type="Proteomes" id="UP000727407">
    <property type="component" value="Unassembled WGS sequence"/>
</dbReference>
<sequence>GPGRWELWIEQLKQVPPIPRDMQFNEIIIPTADTVRYAALMELVVMHQKPIIFVGPTGTGKSVYII</sequence>
<feature type="non-terminal residue" evidence="1">
    <location>
        <position position="1"/>
    </location>
</feature>
<dbReference type="OrthoDB" id="9897724at2759"/>
<evidence type="ECO:0000313" key="1">
    <source>
        <dbReference type="EMBL" id="KAF5897261.1"/>
    </source>
</evidence>
<dbReference type="SUPFAM" id="SSF52540">
    <property type="entry name" value="P-loop containing nucleoside triphosphate hydrolases"/>
    <property type="match status" value="1"/>
</dbReference>
<organism evidence="1 2">
    <name type="scientific">Clarias magur</name>
    <name type="common">Asian catfish</name>
    <name type="synonym">Macropteronotus magur</name>
    <dbReference type="NCBI Taxonomy" id="1594786"/>
    <lineage>
        <taxon>Eukaryota</taxon>
        <taxon>Metazoa</taxon>
        <taxon>Chordata</taxon>
        <taxon>Craniata</taxon>
        <taxon>Vertebrata</taxon>
        <taxon>Euteleostomi</taxon>
        <taxon>Actinopterygii</taxon>
        <taxon>Neopterygii</taxon>
        <taxon>Teleostei</taxon>
        <taxon>Ostariophysi</taxon>
        <taxon>Siluriformes</taxon>
        <taxon>Clariidae</taxon>
        <taxon>Clarias</taxon>
    </lineage>
</organism>
<name>A0A8J4U2E5_CLAMG</name>
<dbReference type="GO" id="GO:0051959">
    <property type="term" value="F:dynein light intermediate chain binding"/>
    <property type="evidence" value="ECO:0007669"/>
    <property type="project" value="InterPro"/>
</dbReference>
<keyword evidence="2" id="KW-1185">Reference proteome</keyword>
<gene>
    <name evidence="1" type="primary">dnah7</name>
    <name evidence="1" type="ORF">DAT39_013027</name>
</gene>
<reference evidence="1" key="1">
    <citation type="submission" date="2020-07" db="EMBL/GenBank/DDBJ databases">
        <title>Clarias magur genome sequencing, assembly and annotation.</title>
        <authorList>
            <person name="Kushwaha B."/>
            <person name="Kumar R."/>
            <person name="Das P."/>
            <person name="Joshi C.G."/>
            <person name="Kumar D."/>
            <person name="Nagpure N.S."/>
            <person name="Pandey M."/>
            <person name="Agarwal S."/>
            <person name="Srivastava S."/>
            <person name="Singh M."/>
            <person name="Sahoo L."/>
            <person name="Jayasankar P."/>
            <person name="Meher P.K."/>
            <person name="Koringa P.G."/>
            <person name="Iquebal M.A."/>
            <person name="Das S.P."/>
            <person name="Bit A."/>
            <person name="Patnaik S."/>
            <person name="Patel N."/>
            <person name="Shah T.M."/>
            <person name="Hinsu A."/>
            <person name="Jena J.K."/>
        </authorList>
    </citation>
    <scope>NUCLEOTIDE SEQUENCE</scope>
    <source>
        <strain evidence="1">CIFAMagur01</strain>
        <tissue evidence="1">Testis</tissue>
    </source>
</reference>
<accession>A0A8J4U2E5</accession>
<dbReference type="InterPro" id="IPR026983">
    <property type="entry name" value="DHC"/>
</dbReference>
<evidence type="ECO:0000313" key="2">
    <source>
        <dbReference type="Proteomes" id="UP000727407"/>
    </source>
</evidence>
<dbReference type="GO" id="GO:0007018">
    <property type="term" value="P:microtubule-based movement"/>
    <property type="evidence" value="ECO:0007669"/>
    <property type="project" value="InterPro"/>
</dbReference>
<comment type="caution">
    <text evidence="1">The sequence shown here is derived from an EMBL/GenBank/DDBJ whole genome shotgun (WGS) entry which is preliminary data.</text>
</comment>
<dbReference type="GO" id="GO:0030286">
    <property type="term" value="C:dynein complex"/>
    <property type="evidence" value="ECO:0007669"/>
    <property type="project" value="InterPro"/>
</dbReference>
<dbReference type="AlphaFoldDB" id="A0A8J4U2E5"/>
<dbReference type="InterPro" id="IPR027417">
    <property type="entry name" value="P-loop_NTPase"/>
</dbReference>
<dbReference type="EMBL" id="QNUK01000242">
    <property type="protein sequence ID" value="KAF5897261.1"/>
    <property type="molecule type" value="Genomic_DNA"/>
</dbReference>
<protein>
    <submittedName>
        <fullName evidence="1">Dynein heavy chain 7, axonemal</fullName>
    </submittedName>
</protein>
<dbReference type="PANTHER" id="PTHR45703:SF1">
    <property type="entry name" value="DYNEINS HEAVY CHAIN"/>
    <property type="match status" value="1"/>
</dbReference>
<dbReference type="GO" id="GO:0045505">
    <property type="term" value="F:dynein intermediate chain binding"/>
    <property type="evidence" value="ECO:0007669"/>
    <property type="project" value="InterPro"/>
</dbReference>
<dbReference type="Pfam" id="PF12775">
    <property type="entry name" value="AAA_7"/>
    <property type="match status" value="1"/>
</dbReference>
<proteinExistence type="predicted"/>
<dbReference type="PANTHER" id="PTHR45703">
    <property type="entry name" value="DYNEIN HEAVY CHAIN"/>
    <property type="match status" value="1"/>
</dbReference>
<dbReference type="Gene3D" id="3.40.50.300">
    <property type="entry name" value="P-loop containing nucleotide triphosphate hydrolases"/>
    <property type="match status" value="1"/>
</dbReference>
<feature type="non-terminal residue" evidence="1">
    <location>
        <position position="66"/>
    </location>
</feature>